<gene>
    <name evidence="2" type="ORF">TIFTF001_010476</name>
</gene>
<feature type="compositionally biased region" description="Basic and acidic residues" evidence="1">
    <location>
        <begin position="211"/>
        <end position="231"/>
    </location>
</feature>
<proteinExistence type="predicted"/>
<organism evidence="2 3">
    <name type="scientific">Ficus carica</name>
    <name type="common">Common fig</name>
    <dbReference type="NCBI Taxonomy" id="3494"/>
    <lineage>
        <taxon>Eukaryota</taxon>
        <taxon>Viridiplantae</taxon>
        <taxon>Streptophyta</taxon>
        <taxon>Embryophyta</taxon>
        <taxon>Tracheophyta</taxon>
        <taxon>Spermatophyta</taxon>
        <taxon>Magnoliopsida</taxon>
        <taxon>eudicotyledons</taxon>
        <taxon>Gunneridae</taxon>
        <taxon>Pentapetalae</taxon>
        <taxon>rosids</taxon>
        <taxon>fabids</taxon>
        <taxon>Rosales</taxon>
        <taxon>Moraceae</taxon>
        <taxon>Ficeae</taxon>
        <taxon>Ficus</taxon>
    </lineage>
</organism>
<name>A0AA87ZX25_FICCA</name>
<dbReference type="Proteomes" id="UP001187192">
    <property type="component" value="Unassembled WGS sequence"/>
</dbReference>
<feature type="region of interest" description="Disordered" evidence="1">
    <location>
        <begin position="210"/>
        <end position="269"/>
    </location>
</feature>
<protein>
    <submittedName>
        <fullName evidence="2">Uncharacterized protein</fullName>
    </submittedName>
</protein>
<sequence>MFSPRKLLRFNRTVETLLVYHTYHIPYLILSFPPKVFSVVGDLPTAGDRRQQPTTGPNPGRPPANPLSLLRRPTSGTPCHRPPPPHPAWRPPSPGLPTPRLPLSLSLFLPQPSPGSPHTTPDVRRKREREGELRVRVGWGGAGRPGVGGLRVGKRERGEERGGEARGVGRPGEGGRRAGWGGRGASWGLGAWSRWGWWWGGGGARSWVTAGEEKRERREKRERGFTGDRSRLGPVVGGQRWVAGIRGGSPTSVAGSGKVAGNGEDFGWK</sequence>
<evidence type="ECO:0000313" key="3">
    <source>
        <dbReference type="Proteomes" id="UP001187192"/>
    </source>
</evidence>
<keyword evidence="3" id="KW-1185">Reference proteome</keyword>
<feature type="region of interest" description="Disordered" evidence="1">
    <location>
        <begin position="43"/>
        <end position="183"/>
    </location>
</feature>
<dbReference type="EMBL" id="BTGU01000012">
    <property type="protein sequence ID" value="GMN41240.1"/>
    <property type="molecule type" value="Genomic_DNA"/>
</dbReference>
<feature type="compositionally biased region" description="Basic and acidic residues" evidence="1">
    <location>
        <begin position="153"/>
        <end position="164"/>
    </location>
</feature>
<evidence type="ECO:0000313" key="2">
    <source>
        <dbReference type="EMBL" id="GMN41240.1"/>
    </source>
</evidence>
<feature type="compositionally biased region" description="Gly residues" evidence="1">
    <location>
        <begin position="165"/>
        <end position="183"/>
    </location>
</feature>
<comment type="caution">
    <text evidence="2">The sequence shown here is derived from an EMBL/GenBank/DDBJ whole genome shotgun (WGS) entry which is preliminary data.</text>
</comment>
<feature type="compositionally biased region" description="Pro residues" evidence="1">
    <location>
        <begin position="80"/>
        <end position="100"/>
    </location>
</feature>
<accession>A0AA87ZX25</accession>
<dbReference type="AlphaFoldDB" id="A0AA87ZX25"/>
<evidence type="ECO:0000256" key="1">
    <source>
        <dbReference type="SAM" id="MobiDB-lite"/>
    </source>
</evidence>
<feature type="compositionally biased region" description="Gly residues" evidence="1">
    <location>
        <begin position="138"/>
        <end position="151"/>
    </location>
</feature>
<feature type="compositionally biased region" description="Low complexity" evidence="1">
    <location>
        <begin position="101"/>
        <end position="110"/>
    </location>
</feature>
<feature type="compositionally biased region" description="Basic and acidic residues" evidence="1">
    <location>
        <begin position="121"/>
        <end position="135"/>
    </location>
</feature>
<reference evidence="2" key="1">
    <citation type="submission" date="2023-07" db="EMBL/GenBank/DDBJ databases">
        <title>draft genome sequence of fig (Ficus carica).</title>
        <authorList>
            <person name="Takahashi T."/>
            <person name="Nishimura K."/>
        </authorList>
    </citation>
    <scope>NUCLEOTIDE SEQUENCE</scope>
</reference>